<reference evidence="3 4" key="1">
    <citation type="submission" date="2020-08" db="EMBL/GenBank/DDBJ databases">
        <title>Genomic Encyclopedia of Type Strains, Phase IV (KMG-V): Genome sequencing to study the core and pangenomes of soil and plant-associated prokaryotes.</title>
        <authorList>
            <person name="Whitman W."/>
        </authorList>
    </citation>
    <scope>NUCLEOTIDE SEQUENCE [LARGE SCALE GENOMIC DNA]</scope>
    <source>
        <strain evidence="3 4">ANJLi2</strain>
    </source>
</reference>
<dbReference type="CDD" id="cd00093">
    <property type="entry name" value="HTH_XRE"/>
    <property type="match status" value="1"/>
</dbReference>
<accession>A0ABR6PMR1</accession>
<comment type="caution">
    <text evidence="3">The sequence shown here is derived from an EMBL/GenBank/DDBJ whole genome shotgun (WGS) entry which is preliminary data.</text>
</comment>
<dbReference type="EMBL" id="JACHCB010000010">
    <property type="protein sequence ID" value="MBB6111025.1"/>
    <property type="molecule type" value="Genomic_DNA"/>
</dbReference>
<dbReference type="PANTHER" id="PTHR46558:SF4">
    <property type="entry name" value="DNA-BIDING PHAGE PROTEIN"/>
    <property type="match status" value="1"/>
</dbReference>
<evidence type="ECO:0000256" key="1">
    <source>
        <dbReference type="ARBA" id="ARBA00023125"/>
    </source>
</evidence>
<dbReference type="PANTHER" id="PTHR46558">
    <property type="entry name" value="TRACRIPTIONAL REGULATORY PROTEIN-RELATED-RELATED"/>
    <property type="match status" value="1"/>
</dbReference>
<proteinExistence type="predicted"/>
<dbReference type="SUPFAM" id="SSF47413">
    <property type="entry name" value="lambda repressor-like DNA-binding domains"/>
    <property type="match status" value="1"/>
</dbReference>
<keyword evidence="4" id="KW-1185">Reference proteome</keyword>
<dbReference type="InterPro" id="IPR001387">
    <property type="entry name" value="Cro/C1-type_HTH"/>
</dbReference>
<dbReference type="Gene3D" id="1.10.260.40">
    <property type="entry name" value="lambda repressor-like DNA-binding domains"/>
    <property type="match status" value="1"/>
</dbReference>
<evidence type="ECO:0000313" key="3">
    <source>
        <dbReference type="EMBL" id="MBB6111025.1"/>
    </source>
</evidence>
<protein>
    <submittedName>
        <fullName evidence="3">Transcriptional regulator with XRE-family HTH domain</fullName>
    </submittedName>
</protein>
<dbReference type="PROSITE" id="PS50943">
    <property type="entry name" value="HTH_CROC1"/>
    <property type="match status" value="1"/>
</dbReference>
<dbReference type="Pfam" id="PF01381">
    <property type="entry name" value="HTH_3"/>
    <property type="match status" value="1"/>
</dbReference>
<dbReference type="RefSeq" id="WP_076375053.1">
    <property type="nucleotide sequence ID" value="NZ_FTMG01000010.1"/>
</dbReference>
<organism evidence="3 4">
    <name type="scientific">Mucilaginibacter lappiensis</name>
    <dbReference type="NCBI Taxonomy" id="354630"/>
    <lineage>
        <taxon>Bacteria</taxon>
        <taxon>Pseudomonadati</taxon>
        <taxon>Bacteroidota</taxon>
        <taxon>Sphingobacteriia</taxon>
        <taxon>Sphingobacteriales</taxon>
        <taxon>Sphingobacteriaceae</taxon>
        <taxon>Mucilaginibacter</taxon>
    </lineage>
</organism>
<evidence type="ECO:0000313" key="4">
    <source>
        <dbReference type="Proteomes" id="UP000541583"/>
    </source>
</evidence>
<evidence type="ECO:0000259" key="2">
    <source>
        <dbReference type="PROSITE" id="PS50943"/>
    </source>
</evidence>
<dbReference type="InterPro" id="IPR010982">
    <property type="entry name" value="Lambda_DNA-bd_dom_sf"/>
</dbReference>
<keyword evidence="1" id="KW-0238">DNA-binding</keyword>
<gene>
    <name evidence="3" type="ORF">HDF23_003792</name>
</gene>
<dbReference type="Proteomes" id="UP000541583">
    <property type="component" value="Unassembled WGS sequence"/>
</dbReference>
<feature type="domain" description="HTH cro/C1-type" evidence="2">
    <location>
        <begin position="7"/>
        <end position="61"/>
    </location>
</feature>
<sequence length="149" mass="17397">MPIHQNLKRIRERKKLSQQYLADRLHITQTAYSLIETGKTKIDVDRIHQLAGILDVPFTYLMMDNATSFNDKAANSNVTHSQGSIESKNLIEVLRNELTIKNEQISMLHQLLSEVYKRLPRNFPLLLIICQIFNNNLDEVAFNWILPYF</sequence>
<dbReference type="SMART" id="SM00530">
    <property type="entry name" value="HTH_XRE"/>
    <property type="match status" value="1"/>
</dbReference>
<name>A0ABR6PMR1_9SPHI</name>